<dbReference type="GO" id="GO:0016592">
    <property type="term" value="C:mediator complex"/>
    <property type="evidence" value="ECO:0000318"/>
    <property type="project" value="GO_Central"/>
</dbReference>
<sequence>MTIVSFKDQMWLSSYRLDRNQVFDYFALSPFYDRTCNKEPAENGGYSSFGHALSLLFFAPIRVRVHDTGGGSIYQMRFLYHISNAFAQASANLEKIGSGTDSETGKAGGDADAADVQLKKPTTKVVDVKEVMHVDSILAGVMRLMCQILKLHILVDWPPPAPSRPAPLVPVNNTSPQIETAQALAAPDAEQEQISVGAKQSNTEETTDGKIIKRSPVMRLVLDASSIPLCIIVYFQLIHDEDPIRESVLLDSSHNPTEPSPNTRLQFVLVPRQQLSHF</sequence>
<proteinExistence type="inferred from homology"/>
<dbReference type="Gene3D" id="3.10.450.580">
    <property type="entry name" value="Mediator complex, subunit Med6"/>
    <property type="match status" value="1"/>
</dbReference>
<keyword evidence="4 6" id="KW-0804">Transcription</keyword>
<dbReference type="GO" id="GO:0070847">
    <property type="term" value="C:core mediator complex"/>
    <property type="evidence" value="ECO:0000318"/>
    <property type="project" value="GO_Central"/>
</dbReference>
<evidence type="ECO:0000313" key="8">
    <source>
        <dbReference type="EnsemblPlants" id="Pp3c7_2870V3.1"/>
    </source>
</evidence>
<comment type="subunit">
    <text evidence="6">Component of the Mediator complex.</text>
</comment>
<dbReference type="STRING" id="3218.A0A2K1KA38"/>
<comment type="function">
    <text evidence="6">Component of the Mediator complex, a coactivator involved in the regulated transcription of nearly all RNA polymerase II-dependent genes. Mediator functions as a bridge to convey information from gene-specific regulatory proteins to the basal RNA polymerase II transcription machinery. Mediator is recruited to promoters by direct interactions with regulatory proteins and serves as a scaffold for the assembly of a functional preinitiation complex with RNA polymerase II and the general transcription factors.</text>
</comment>
<comment type="subcellular location">
    <subcellularLocation>
        <location evidence="1 6">Nucleus</location>
    </subcellularLocation>
</comment>
<evidence type="ECO:0000256" key="2">
    <source>
        <dbReference type="ARBA" id="ARBA00007526"/>
    </source>
</evidence>
<dbReference type="Gramene" id="Pp3c7_2870V3.1">
    <property type="protein sequence ID" value="Pp3c7_2870V3.1"/>
    <property type="gene ID" value="Pp3c7_2870"/>
</dbReference>
<evidence type="ECO:0000256" key="6">
    <source>
        <dbReference type="RuleBase" id="RU364143"/>
    </source>
</evidence>
<gene>
    <name evidence="6" type="primary">MED6</name>
    <name evidence="7" type="ORF">PHYPA_009824</name>
</gene>
<dbReference type="EMBL" id="ABEU02000007">
    <property type="protein sequence ID" value="PNR50638.1"/>
    <property type="molecule type" value="Genomic_DNA"/>
</dbReference>
<keyword evidence="3 6" id="KW-0805">Transcription regulation</keyword>
<dbReference type="GO" id="GO:0006357">
    <property type="term" value="P:regulation of transcription by RNA polymerase II"/>
    <property type="evidence" value="ECO:0000318"/>
    <property type="project" value="GO_Central"/>
</dbReference>
<dbReference type="GO" id="GO:0003713">
    <property type="term" value="F:transcription coactivator activity"/>
    <property type="evidence" value="ECO:0000318"/>
    <property type="project" value="GO_Central"/>
</dbReference>
<reference evidence="7 9" key="1">
    <citation type="journal article" date="2008" name="Science">
        <title>The Physcomitrella genome reveals evolutionary insights into the conquest of land by plants.</title>
        <authorList>
            <person name="Rensing S."/>
            <person name="Lang D."/>
            <person name="Zimmer A."/>
            <person name="Terry A."/>
            <person name="Salamov A."/>
            <person name="Shapiro H."/>
            <person name="Nishiyama T."/>
            <person name="Perroud P.-F."/>
            <person name="Lindquist E."/>
            <person name="Kamisugi Y."/>
            <person name="Tanahashi T."/>
            <person name="Sakakibara K."/>
            <person name="Fujita T."/>
            <person name="Oishi K."/>
            <person name="Shin-I T."/>
            <person name="Kuroki Y."/>
            <person name="Toyoda A."/>
            <person name="Suzuki Y."/>
            <person name="Hashimoto A."/>
            <person name="Yamaguchi K."/>
            <person name="Sugano A."/>
            <person name="Kohara Y."/>
            <person name="Fujiyama A."/>
            <person name="Anterola A."/>
            <person name="Aoki S."/>
            <person name="Ashton N."/>
            <person name="Barbazuk W.B."/>
            <person name="Barker E."/>
            <person name="Bennetzen J."/>
            <person name="Bezanilla M."/>
            <person name="Blankenship R."/>
            <person name="Cho S.H."/>
            <person name="Dutcher S."/>
            <person name="Estelle M."/>
            <person name="Fawcett J.A."/>
            <person name="Gundlach H."/>
            <person name="Hanada K."/>
            <person name="Heyl A."/>
            <person name="Hicks K.A."/>
            <person name="Hugh J."/>
            <person name="Lohr M."/>
            <person name="Mayer K."/>
            <person name="Melkozernov A."/>
            <person name="Murata T."/>
            <person name="Nelson D."/>
            <person name="Pils B."/>
            <person name="Prigge M."/>
            <person name="Reiss B."/>
            <person name="Renner T."/>
            <person name="Rombauts S."/>
            <person name="Rushton P."/>
            <person name="Sanderfoot A."/>
            <person name="Schween G."/>
            <person name="Shiu S.-H."/>
            <person name="Stueber K."/>
            <person name="Theodoulou F.L."/>
            <person name="Tu H."/>
            <person name="Van de Peer Y."/>
            <person name="Verrier P.J."/>
            <person name="Waters E."/>
            <person name="Wood A."/>
            <person name="Yang L."/>
            <person name="Cove D."/>
            <person name="Cuming A."/>
            <person name="Hasebe M."/>
            <person name="Lucas S."/>
            <person name="Mishler D.B."/>
            <person name="Reski R."/>
            <person name="Grigoriev I."/>
            <person name="Quatrano R.S."/>
            <person name="Boore J.L."/>
        </authorList>
    </citation>
    <scope>NUCLEOTIDE SEQUENCE [LARGE SCALE GENOMIC DNA]</scope>
    <source>
        <strain evidence="8 9">cv. Gransden 2004</strain>
    </source>
</reference>
<dbReference type="AlphaFoldDB" id="A0A2K1KA38"/>
<dbReference type="EnsemblPlants" id="Pp3c7_2870V3.1">
    <property type="protein sequence ID" value="Pp3c7_2870V3.1"/>
    <property type="gene ID" value="Pp3c7_2870"/>
</dbReference>
<keyword evidence="9" id="KW-1185">Reference proteome</keyword>
<keyword evidence="6" id="KW-0010">Activator</keyword>
<reference evidence="7 9" key="2">
    <citation type="journal article" date="2018" name="Plant J.">
        <title>The Physcomitrella patens chromosome-scale assembly reveals moss genome structure and evolution.</title>
        <authorList>
            <person name="Lang D."/>
            <person name="Ullrich K.K."/>
            <person name="Murat F."/>
            <person name="Fuchs J."/>
            <person name="Jenkins J."/>
            <person name="Haas F.B."/>
            <person name="Piednoel M."/>
            <person name="Gundlach H."/>
            <person name="Van Bel M."/>
            <person name="Meyberg R."/>
            <person name="Vives C."/>
            <person name="Morata J."/>
            <person name="Symeonidi A."/>
            <person name="Hiss M."/>
            <person name="Muchero W."/>
            <person name="Kamisugi Y."/>
            <person name="Saleh O."/>
            <person name="Blanc G."/>
            <person name="Decker E.L."/>
            <person name="van Gessel N."/>
            <person name="Grimwood J."/>
            <person name="Hayes R.D."/>
            <person name="Graham S.W."/>
            <person name="Gunter L.E."/>
            <person name="McDaniel S.F."/>
            <person name="Hoernstein S.N.W."/>
            <person name="Larsson A."/>
            <person name="Li F.W."/>
            <person name="Perroud P.F."/>
            <person name="Phillips J."/>
            <person name="Ranjan P."/>
            <person name="Rokshar D.S."/>
            <person name="Rothfels C.J."/>
            <person name="Schneider L."/>
            <person name="Shu S."/>
            <person name="Stevenson D.W."/>
            <person name="Thummler F."/>
            <person name="Tillich M."/>
            <person name="Villarreal Aguilar J.C."/>
            <person name="Widiez T."/>
            <person name="Wong G.K."/>
            <person name="Wymore A."/>
            <person name="Zhang Y."/>
            <person name="Zimmer A.D."/>
            <person name="Quatrano R.S."/>
            <person name="Mayer K.F.X."/>
            <person name="Goodstein D."/>
            <person name="Casacuberta J.M."/>
            <person name="Vandepoele K."/>
            <person name="Reski R."/>
            <person name="Cuming A.C."/>
            <person name="Tuskan G.A."/>
            <person name="Maumus F."/>
            <person name="Salse J."/>
            <person name="Schmutz J."/>
            <person name="Rensing S.A."/>
        </authorList>
    </citation>
    <scope>NUCLEOTIDE SEQUENCE [LARGE SCALE GENOMIC DNA]</scope>
    <source>
        <strain evidence="8 9">cv. Gransden 2004</strain>
    </source>
</reference>
<dbReference type="PANTHER" id="PTHR13104">
    <property type="entry name" value="MED-6-RELATED"/>
    <property type="match status" value="1"/>
</dbReference>
<evidence type="ECO:0000256" key="3">
    <source>
        <dbReference type="ARBA" id="ARBA00023015"/>
    </source>
</evidence>
<keyword evidence="5 6" id="KW-0539">Nucleus</keyword>
<dbReference type="InterPro" id="IPR007018">
    <property type="entry name" value="Mediator_Med6"/>
</dbReference>
<dbReference type="PaxDb" id="3218-PP1S136_129V6.1"/>
<comment type="similarity">
    <text evidence="2 6">Belongs to the Mediator complex subunit 6 family.</text>
</comment>
<dbReference type="Pfam" id="PF04934">
    <property type="entry name" value="Med6"/>
    <property type="match status" value="1"/>
</dbReference>
<accession>A0A2K1KA38</accession>
<evidence type="ECO:0000256" key="1">
    <source>
        <dbReference type="ARBA" id="ARBA00004123"/>
    </source>
</evidence>
<evidence type="ECO:0000256" key="4">
    <source>
        <dbReference type="ARBA" id="ARBA00023163"/>
    </source>
</evidence>
<reference evidence="8" key="3">
    <citation type="submission" date="2020-12" db="UniProtKB">
        <authorList>
            <consortium name="EnsemblPlants"/>
        </authorList>
    </citation>
    <scope>IDENTIFICATION</scope>
</reference>
<organism evidence="7">
    <name type="scientific">Physcomitrium patens</name>
    <name type="common">Spreading-leaved earth moss</name>
    <name type="synonym">Physcomitrella patens</name>
    <dbReference type="NCBI Taxonomy" id="3218"/>
    <lineage>
        <taxon>Eukaryota</taxon>
        <taxon>Viridiplantae</taxon>
        <taxon>Streptophyta</taxon>
        <taxon>Embryophyta</taxon>
        <taxon>Bryophyta</taxon>
        <taxon>Bryophytina</taxon>
        <taxon>Bryopsida</taxon>
        <taxon>Funariidae</taxon>
        <taxon>Funariales</taxon>
        <taxon>Funariaceae</taxon>
        <taxon>Physcomitrium</taxon>
    </lineage>
</organism>
<evidence type="ECO:0000256" key="5">
    <source>
        <dbReference type="ARBA" id="ARBA00023242"/>
    </source>
</evidence>
<dbReference type="Proteomes" id="UP000006727">
    <property type="component" value="Chromosome 7"/>
</dbReference>
<dbReference type="InterPro" id="IPR038566">
    <property type="entry name" value="Mediator_Med6_sf"/>
</dbReference>
<evidence type="ECO:0000313" key="9">
    <source>
        <dbReference type="Proteomes" id="UP000006727"/>
    </source>
</evidence>
<protein>
    <recommendedName>
        <fullName evidence="6">Mediator of RNA polymerase II transcription subunit 6</fullName>
    </recommendedName>
    <alternativeName>
        <fullName evidence="6">Mediator complex subunit 6</fullName>
    </alternativeName>
</protein>
<evidence type="ECO:0000313" key="7">
    <source>
        <dbReference type="EMBL" id="PNR50638.1"/>
    </source>
</evidence>
<name>A0A2K1KA38_PHYPA</name>